<keyword evidence="1" id="KW-0812">Transmembrane</keyword>
<feature type="transmembrane region" description="Helical" evidence="1">
    <location>
        <begin position="15"/>
        <end position="38"/>
    </location>
</feature>
<feature type="transmembrane region" description="Helical" evidence="1">
    <location>
        <begin position="253"/>
        <end position="274"/>
    </location>
</feature>
<feature type="transmembrane region" description="Helical" evidence="1">
    <location>
        <begin position="209"/>
        <end position="233"/>
    </location>
</feature>
<evidence type="ECO:0000256" key="1">
    <source>
        <dbReference type="SAM" id="Phobius"/>
    </source>
</evidence>
<comment type="caution">
    <text evidence="3">The sequence shown here is derived from an EMBL/GenBank/DDBJ whole genome shotgun (WGS) entry which is preliminary data.</text>
</comment>
<feature type="transmembrane region" description="Helical" evidence="1">
    <location>
        <begin position="103"/>
        <end position="121"/>
    </location>
</feature>
<feature type="transmembrane region" description="Helical" evidence="1">
    <location>
        <begin position="50"/>
        <end position="68"/>
    </location>
</feature>
<dbReference type="RefSeq" id="WP_114548544.1">
    <property type="nucleotide sequence ID" value="NZ_JBKWZQ010000003.1"/>
</dbReference>
<dbReference type="Proteomes" id="UP000253805">
    <property type="component" value="Unassembled WGS sequence"/>
</dbReference>
<evidence type="ECO:0000313" key="3">
    <source>
        <dbReference type="EMBL" id="RDC45968.1"/>
    </source>
</evidence>
<accession>A0A369P519</accession>
<keyword evidence="1" id="KW-0472">Membrane</keyword>
<name>A0A369P519_9ACTN</name>
<dbReference type="PANTHER" id="PTHR36834:SF1">
    <property type="entry name" value="INTEGRAL MEMBRANE PROTEIN"/>
    <property type="match status" value="1"/>
</dbReference>
<dbReference type="InterPro" id="IPR006976">
    <property type="entry name" value="VanZ-like"/>
</dbReference>
<proteinExistence type="predicted"/>
<keyword evidence="1" id="KW-1133">Transmembrane helix</keyword>
<dbReference type="InterPro" id="IPR053150">
    <property type="entry name" value="Teicoplanin_resist-assoc"/>
</dbReference>
<evidence type="ECO:0000259" key="2">
    <source>
        <dbReference type="Pfam" id="PF04892"/>
    </source>
</evidence>
<dbReference type="PANTHER" id="PTHR36834">
    <property type="entry name" value="MEMBRANE PROTEIN-RELATED"/>
    <property type="match status" value="1"/>
</dbReference>
<dbReference type="Pfam" id="PF04892">
    <property type="entry name" value="VanZ"/>
    <property type="match status" value="1"/>
</dbReference>
<feature type="transmembrane region" description="Helical" evidence="1">
    <location>
        <begin position="308"/>
        <end position="330"/>
    </location>
</feature>
<organism evidence="3 4">
    <name type="scientific">Adlercreutzia equolifaciens subsp. celatus</name>
    <dbReference type="NCBI Taxonomy" id="394340"/>
    <lineage>
        <taxon>Bacteria</taxon>
        <taxon>Bacillati</taxon>
        <taxon>Actinomycetota</taxon>
        <taxon>Coriobacteriia</taxon>
        <taxon>Eggerthellales</taxon>
        <taxon>Eggerthellaceae</taxon>
        <taxon>Adlercreutzia</taxon>
    </lineage>
</organism>
<protein>
    <recommendedName>
        <fullName evidence="2">VanZ-like domain-containing protein</fullName>
    </recommendedName>
</protein>
<dbReference type="AlphaFoldDB" id="A0A369P519"/>
<dbReference type="EMBL" id="PPUT01000005">
    <property type="protein sequence ID" value="RDC45968.1"/>
    <property type="molecule type" value="Genomic_DNA"/>
</dbReference>
<evidence type="ECO:0000313" key="4">
    <source>
        <dbReference type="Proteomes" id="UP000253805"/>
    </source>
</evidence>
<sequence>MGAVKHFLGNYSENFAAALVLWPALSFLLTLPILAYLYHRDGRLRFGTFVGAYLTVLYVCGLGCFTLYPLPSGDAGLGITYGVAPNFNPMNFANDIAKDGLKAVFQLAFNVAFFMPLGFIAGRLLRLKFLPSVLLGMTASLLIETAQLTGLFGIYPYAYRCCDVDDVITNTLGAALGWACAWLLGRVVPPGKLASEEPTDQPGFVRRCVALWIDLVIVWLVAVVPYGVVAVGFEVAGLEPFALPGMTAGQTGAILIDGVALIALAVVEVVIPWLHDGSTPGGSFVRMTFETHPRTTGYRVLFYAARSATLALAFLWVPWMAVILFVFYLVKREMPYDLIP</sequence>
<feature type="domain" description="VanZ-like" evidence="2">
    <location>
        <begin position="56"/>
        <end position="184"/>
    </location>
</feature>
<reference evidence="3 4" key="1">
    <citation type="journal article" date="2018" name="Elife">
        <title>Discovery and characterization of a prevalent human gut bacterial enzyme sufficient for the inactivation of a family of plant toxins.</title>
        <authorList>
            <person name="Koppel N."/>
            <person name="Bisanz J.E."/>
            <person name="Pandelia M.E."/>
            <person name="Turnbaugh P.J."/>
            <person name="Balskus E.P."/>
        </authorList>
    </citation>
    <scope>NUCLEOTIDE SEQUENCE [LARGE SCALE GENOMIC DNA]</scope>
    <source>
        <strain evidence="3 4">OB21 GAM 11</strain>
    </source>
</reference>
<feature type="transmembrane region" description="Helical" evidence="1">
    <location>
        <begin position="133"/>
        <end position="155"/>
    </location>
</feature>
<gene>
    <name evidence="3" type="ORF">C1850_02920</name>
</gene>